<evidence type="ECO:0000313" key="3">
    <source>
        <dbReference type="Proteomes" id="UP000887563"/>
    </source>
</evidence>
<accession>A0A914LN18</accession>
<organism evidence="3 4">
    <name type="scientific">Meloidogyne incognita</name>
    <name type="common">Southern root-knot nematode worm</name>
    <name type="synonym">Oxyuris incognita</name>
    <dbReference type="NCBI Taxonomy" id="6306"/>
    <lineage>
        <taxon>Eukaryota</taxon>
        <taxon>Metazoa</taxon>
        <taxon>Ecdysozoa</taxon>
        <taxon>Nematoda</taxon>
        <taxon>Chromadorea</taxon>
        <taxon>Rhabditida</taxon>
        <taxon>Tylenchina</taxon>
        <taxon>Tylenchomorpha</taxon>
        <taxon>Tylenchoidea</taxon>
        <taxon>Meloidogynidae</taxon>
        <taxon>Meloidogyninae</taxon>
        <taxon>Meloidogyne</taxon>
        <taxon>Meloidogyne incognita group</taxon>
    </lineage>
</organism>
<proteinExistence type="predicted"/>
<name>A0A914LN18_MELIC</name>
<keyword evidence="1" id="KW-0472">Membrane</keyword>
<keyword evidence="3" id="KW-1185">Reference proteome</keyword>
<keyword evidence="2" id="KW-0732">Signal</keyword>
<protein>
    <submittedName>
        <fullName evidence="4">Candidate secreted effector</fullName>
    </submittedName>
</protein>
<sequence>MIIITFLQYFTYLTEACIIDTLNIVGKNYTSLLYFKDKDKQAKGCTVDLLTDKKDKIVFLAALRHYDVNGISSCLKKDDINSNVLPFAYSLTISLLSLLFWLLL</sequence>
<dbReference type="AlphaFoldDB" id="A0A914LN18"/>
<evidence type="ECO:0000256" key="1">
    <source>
        <dbReference type="SAM" id="Phobius"/>
    </source>
</evidence>
<dbReference type="WBParaSite" id="Minc3s00653g15664">
    <property type="protein sequence ID" value="Minc3s00653g15664"/>
    <property type="gene ID" value="Minc3s00653g15664"/>
</dbReference>
<keyword evidence="1" id="KW-0812">Transmembrane</keyword>
<feature type="transmembrane region" description="Helical" evidence="1">
    <location>
        <begin position="84"/>
        <end position="103"/>
    </location>
</feature>
<feature type="signal peptide" evidence="2">
    <location>
        <begin position="1"/>
        <end position="16"/>
    </location>
</feature>
<evidence type="ECO:0000313" key="4">
    <source>
        <dbReference type="WBParaSite" id="Minc3s00653g15664"/>
    </source>
</evidence>
<dbReference type="Proteomes" id="UP000887563">
    <property type="component" value="Unplaced"/>
</dbReference>
<keyword evidence="1" id="KW-1133">Transmembrane helix</keyword>
<reference evidence="4" key="1">
    <citation type="submission" date="2022-11" db="UniProtKB">
        <authorList>
            <consortium name="WormBaseParasite"/>
        </authorList>
    </citation>
    <scope>IDENTIFICATION</scope>
</reference>
<evidence type="ECO:0000256" key="2">
    <source>
        <dbReference type="SAM" id="SignalP"/>
    </source>
</evidence>
<feature type="chain" id="PRO_5037585879" evidence="2">
    <location>
        <begin position="17"/>
        <end position="104"/>
    </location>
</feature>